<proteinExistence type="predicted"/>
<name>A0AAT9GIW9_9BACT</name>
<evidence type="ECO:0008006" key="2">
    <source>
        <dbReference type="Google" id="ProtNLM"/>
    </source>
</evidence>
<accession>A0AAT9GIW9</accession>
<reference evidence="1" key="1">
    <citation type="submission" date="2024-02" db="EMBL/GenBank/DDBJ databases">
        <title>Sediminibacterium planktonica sp. nov. and Sediminibacterium longus sp. nov., isolated from surface lake and river water.</title>
        <authorList>
            <person name="Watanabe K."/>
            <person name="Takemine S."/>
            <person name="Ishii Y."/>
            <person name="Ogata Y."/>
            <person name="Shindo C."/>
            <person name="Suda W."/>
        </authorList>
    </citation>
    <scope>NUCLEOTIDE SEQUENCE</scope>
    <source>
        <strain evidence="1">KACHI17</strain>
    </source>
</reference>
<dbReference type="AlphaFoldDB" id="A0AAT9GIW9"/>
<evidence type="ECO:0000313" key="1">
    <source>
        <dbReference type="EMBL" id="BFG70573.1"/>
    </source>
</evidence>
<gene>
    <name evidence="1" type="ORF">KACHI17_14540</name>
</gene>
<protein>
    <recommendedName>
        <fullName evidence="2">Type II secretion system protein</fullName>
    </recommendedName>
</protein>
<sequence length="134" mass="15485">MLLSWIIPIIIFCVSIYGSYPARNFSRKIAIDHATPVIEAIEGYYQVHKKYPNQLSELVPGFLSKIPATGIMGISTYEYERRENSFAIIFSQNVILGFNKEIVSYDPRYHYSSDDEANQVFPAGNDKWQYYILD</sequence>
<organism evidence="1">
    <name type="scientific">Sediminibacterium sp. KACHI17</name>
    <dbReference type="NCBI Taxonomy" id="1751071"/>
    <lineage>
        <taxon>Bacteria</taxon>
        <taxon>Pseudomonadati</taxon>
        <taxon>Bacteroidota</taxon>
        <taxon>Chitinophagia</taxon>
        <taxon>Chitinophagales</taxon>
        <taxon>Chitinophagaceae</taxon>
        <taxon>Sediminibacterium</taxon>
    </lineage>
</organism>
<dbReference type="EMBL" id="AP029612">
    <property type="protein sequence ID" value="BFG70573.1"/>
    <property type="molecule type" value="Genomic_DNA"/>
</dbReference>